<reference evidence="2" key="1">
    <citation type="submission" date="2024-02" db="EMBL/GenBank/DDBJ databases">
        <authorList>
            <consortium name="ELIXIR-Norway"/>
            <consortium name="Elixir Norway"/>
        </authorList>
    </citation>
    <scope>NUCLEOTIDE SEQUENCE</scope>
</reference>
<dbReference type="EMBL" id="CAXAQS010000230">
    <property type="protein sequence ID" value="CAK9250730.1"/>
    <property type="molecule type" value="Genomic_DNA"/>
</dbReference>
<accession>A0ABP0V8G7</accession>
<dbReference type="PROSITE" id="PS50020">
    <property type="entry name" value="WW_DOMAIN_2"/>
    <property type="match status" value="1"/>
</dbReference>
<dbReference type="Proteomes" id="UP001497444">
    <property type="component" value="Unassembled WGS sequence"/>
</dbReference>
<comment type="caution">
    <text evidence="2">The sequence shown here is derived from an EMBL/GenBank/DDBJ whole genome shotgun (WGS) entry which is preliminary data.</text>
</comment>
<sequence>MTLEEREKFKIRAEAGAKAAEKQLIEHAIAAGQVARKMSVSNVSDENTSSSGVSRPLTSIQSHRLSVRSSGLNSISKMRSSQMASIYQNSSRDRVDSVGGGILSRQCQALRLGCRCHAGHMDMGYVSANNSSKSFTQLISSIAANWLTRVISARVGMRTGSSARKASAAKALLVPMKTKVRLTHQMKRNSPIIIVDMLDLLDAEGEPLPEGWKEYFDPVSKRPYYVHKRGSVRSQLSDKDSEEESVGGSKTIFQRSLFLSKTATGDGERGHADESSGNGRPFLLTHESIVCGTTIQNCFCVKSNEEIDVGRHWVLVAKDYRFVYYASRMRSMLILFFSDMVSWMTSITAHIHTLFIQARYEILVQLIGDYIEEPKQLRFDGKGKMMVLSGPSYDNPLVPLDAAQAVATNGVVSVSASWMDNEDGFRHMFYKLNSGQGWVPAQDRKPMHHS</sequence>
<name>A0ABP0V8G7_9BRYO</name>
<dbReference type="Gene3D" id="2.20.70.10">
    <property type="match status" value="1"/>
</dbReference>
<dbReference type="CDD" id="cd00201">
    <property type="entry name" value="WW"/>
    <property type="match status" value="1"/>
</dbReference>
<dbReference type="Pfam" id="PF00397">
    <property type="entry name" value="WW"/>
    <property type="match status" value="1"/>
</dbReference>
<feature type="domain" description="WW" evidence="1">
    <location>
        <begin position="206"/>
        <end position="227"/>
    </location>
</feature>
<evidence type="ECO:0000259" key="1">
    <source>
        <dbReference type="PROSITE" id="PS50020"/>
    </source>
</evidence>
<dbReference type="InterPro" id="IPR001202">
    <property type="entry name" value="WW_dom"/>
</dbReference>
<proteinExistence type="predicted"/>
<organism evidence="2 3">
    <name type="scientific">Sphagnum jensenii</name>
    <dbReference type="NCBI Taxonomy" id="128206"/>
    <lineage>
        <taxon>Eukaryota</taxon>
        <taxon>Viridiplantae</taxon>
        <taxon>Streptophyta</taxon>
        <taxon>Embryophyta</taxon>
        <taxon>Bryophyta</taxon>
        <taxon>Sphagnophytina</taxon>
        <taxon>Sphagnopsida</taxon>
        <taxon>Sphagnales</taxon>
        <taxon>Sphagnaceae</taxon>
        <taxon>Sphagnum</taxon>
    </lineage>
</organism>
<keyword evidence="3" id="KW-1185">Reference proteome</keyword>
<gene>
    <name evidence="2" type="ORF">CSSPJE1EN1_LOCUS26108</name>
</gene>
<protein>
    <recommendedName>
        <fullName evidence="1">WW domain-containing protein</fullName>
    </recommendedName>
</protein>
<evidence type="ECO:0000313" key="2">
    <source>
        <dbReference type="EMBL" id="CAK9250730.1"/>
    </source>
</evidence>
<evidence type="ECO:0000313" key="3">
    <source>
        <dbReference type="Proteomes" id="UP001497444"/>
    </source>
</evidence>